<dbReference type="PANTHER" id="PTHR28348:SF1">
    <property type="entry name" value="UPF0193 PROTEIN EVG1"/>
    <property type="match status" value="1"/>
</dbReference>
<evidence type="ECO:0000256" key="1">
    <source>
        <dbReference type="SAM" id="MobiDB-lite"/>
    </source>
</evidence>
<organism evidence="2 3">
    <name type="scientific">Sipha flava</name>
    <name type="common">yellow sugarcane aphid</name>
    <dbReference type="NCBI Taxonomy" id="143950"/>
    <lineage>
        <taxon>Eukaryota</taxon>
        <taxon>Metazoa</taxon>
        <taxon>Ecdysozoa</taxon>
        <taxon>Arthropoda</taxon>
        <taxon>Hexapoda</taxon>
        <taxon>Insecta</taxon>
        <taxon>Pterygota</taxon>
        <taxon>Neoptera</taxon>
        <taxon>Paraneoptera</taxon>
        <taxon>Hemiptera</taxon>
        <taxon>Sternorrhyncha</taxon>
        <taxon>Aphidomorpha</taxon>
        <taxon>Aphidoidea</taxon>
        <taxon>Aphididae</taxon>
        <taxon>Sipha</taxon>
    </lineage>
</organism>
<dbReference type="RefSeq" id="XP_025417598.1">
    <property type="nucleotide sequence ID" value="XM_025561813.1"/>
</dbReference>
<protein>
    <submittedName>
        <fullName evidence="3">UPF0193 protein EVG1-like</fullName>
    </submittedName>
</protein>
<feature type="region of interest" description="Disordered" evidence="1">
    <location>
        <begin position="127"/>
        <end position="146"/>
    </location>
</feature>
<dbReference type="AlphaFoldDB" id="A0A8B8G459"/>
<proteinExistence type="predicted"/>
<dbReference type="Pfam" id="PF05250">
    <property type="entry name" value="UPF0193"/>
    <property type="match status" value="1"/>
</dbReference>
<reference evidence="3" key="1">
    <citation type="submission" date="2025-08" db="UniProtKB">
        <authorList>
            <consortium name="RefSeq"/>
        </authorList>
    </citation>
    <scope>IDENTIFICATION</scope>
    <source>
        <tissue evidence="3">Whole body</tissue>
    </source>
</reference>
<keyword evidence="2" id="KW-1185">Reference proteome</keyword>
<dbReference type="OrthoDB" id="10262032at2759"/>
<dbReference type="Proteomes" id="UP000694846">
    <property type="component" value="Unplaced"/>
</dbReference>
<dbReference type="PANTHER" id="PTHR28348">
    <property type="entry name" value="UPF0193 PROTEIN EVG1"/>
    <property type="match status" value="1"/>
</dbReference>
<dbReference type="InterPro" id="IPR007914">
    <property type="entry name" value="UPF0193"/>
</dbReference>
<accession>A0A8B8G459</accession>
<gene>
    <name evidence="3" type="primary">LOC112688559</name>
</gene>
<evidence type="ECO:0000313" key="3">
    <source>
        <dbReference type="RefSeq" id="XP_025417598.1"/>
    </source>
</evidence>
<evidence type="ECO:0000313" key="2">
    <source>
        <dbReference type="Proteomes" id="UP000694846"/>
    </source>
</evidence>
<sequence>MAYRTKIVDQGGIFNASRPLAYSAETRDFLNVLMKESRLTTLQRKSLLSNLRSGGSSSTTISAASINRPAPKTNKVIKQFRSFRPRTLKDIVESGAYQPEAYVPNPKKKNYVAEKEKLQSIMTNGKETKMHNTEKKKQLADRKKPQEHTIEELIDLTISDIEDREQFLLDMEQLGKGSISGPIIHEIRHRIKTLESIINRTTSKYRATDLQNIAEKYRKPLGIPKPLPGFVPPPK</sequence>
<dbReference type="GeneID" id="112688559"/>
<name>A0A8B8G459_9HEMI</name>